<feature type="compositionally biased region" description="Polar residues" evidence="15">
    <location>
        <begin position="1297"/>
        <end position="1312"/>
    </location>
</feature>
<feature type="compositionally biased region" description="Low complexity" evidence="15">
    <location>
        <begin position="288"/>
        <end position="314"/>
    </location>
</feature>
<feature type="region of interest" description="Disordered" evidence="15">
    <location>
        <begin position="273"/>
        <end position="354"/>
    </location>
</feature>
<dbReference type="PROSITE" id="PS50021">
    <property type="entry name" value="CH"/>
    <property type="match status" value="2"/>
</dbReference>
<evidence type="ECO:0000256" key="14">
    <source>
        <dbReference type="SAM" id="Coils"/>
    </source>
</evidence>
<feature type="region of interest" description="Disordered" evidence="15">
    <location>
        <begin position="1024"/>
        <end position="1045"/>
    </location>
</feature>
<evidence type="ECO:0000259" key="17">
    <source>
        <dbReference type="PROSITE" id="PS50021"/>
    </source>
</evidence>
<feature type="coiled-coil region" evidence="14">
    <location>
        <begin position="909"/>
        <end position="1011"/>
    </location>
</feature>
<dbReference type="Pfam" id="PF00307">
    <property type="entry name" value="CH"/>
    <property type="match status" value="2"/>
</dbReference>
<feature type="coiled-coil region" evidence="14">
    <location>
        <begin position="359"/>
        <end position="393"/>
    </location>
</feature>
<feature type="compositionally biased region" description="Polar residues" evidence="15">
    <location>
        <begin position="1338"/>
        <end position="1355"/>
    </location>
</feature>
<evidence type="ECO:0000256" key="6">
    <source>
        <dbReference type="ARBA" id="ARBA00022989"/>
    </source>
</evidence>
<evidence type="ECO:0000256" key="11">
    <source>
        <dbReference type="ARBA" id="ARBA00023242"/>
    </source>
</evidence>
<dbReference type="RefSeq" id="XP_020434334.1">
    <property type="nucleotide sequence ID" value="XM_020575539.1"/>
</dbReference>
<evidence type="ECO:0000256" key="2">
    <source>
        <dbReference type="ARBA" id="ARBA00004528"/>
    </source>
</evidence>
<dbReference type="FunFam" id="1.10.418.10:FF:000099">
    <property type="entry name" value="Nuclear anchorage protein 1"/>
    <property type="match status" value="1"/>
</dbReference>
<keyword evidence="6 16" id="KW-1133">Transmembrane helix</keyword>
<evidence type="ECO:0000256" key="7">
    <source>
        <dbReference type="ARBA" id="ARBA00023054"/>
    </source>
</evidence>
<feature type="compositionally biased region" description="Basic and acidic residues" evidence="15">
    <location>
        <begin position="1315"/>
        <end position="1324"/>
    </location>
</feature>
<dbReference type="PROSITE" id="PS00019">
    <property type="entry name" value="ACTININ_1"/>
    <property type="match status" value="1"/>
</dbReference>
<feature type="compositionally biased region" description="Basic and acidic residues" evidence="15">
    <location>
        <begin position="1024"/>
        <end position="1043"/>
    </location>
</feature>
<evidence type="ECO:0000256" key="3">
    <source>
        <dbReference type="ARBA" id="ARBA00022490"/>
    </source>
</evidence>
<feature type="coiled-coil region" evidence="14">
    <location>
        <begin position="1153"/>
        <end position="1212"/>
    </location>
</feature>
<evidence type="ECO:0000313" key="18">
    <source>
        <dbReference type="EMBL" id="EFA82217.1"/>
    </source>
</evidence>
<keyword evidence="11" id="KW-0539">Nucleus</keyword>
<feature type="transmembrane region" description="Helical" evidence="16">
    <location>
        <begin position="1416"/>
        <end position="1435"/>
    </location>
</feature>
<dbReference type="InParanoid" id="D3B849"/>
<feature type="coiled-coil region" evidence="14">
    <location>
        <begin position="784"/>
        <end position="871"/>
    </location>
</feature>
<keyword evidence="10" id="KW-0206">Cytoskeleton</keyword>
<evidence type="ECO:0000256" key="9">
    <source>
        <dbReference type="ARBA" id="ARBA00023203"/>
    </source>
</evidence>
<dbReference type="EMBL" id="ADBJ01000020">
    <property type="protein sequence ID" value="EFA82217.1"/>
    <property type="molecule type" value="Genomic_DNA"/>
</dbReference>
<dbReference type="STRING" id="670386.D3B849"/>
<feature type="domain" description="Calponin-homology (CH)" evidence="17">
    <location>
        <begin position="6"/>
        <end position="112"/>
    </location>
</feature>
<accession>D3B849</accession>
<dbReference type="GO" id="GO:0005737">
    <property type="term" value="C:cytoplasm"/>
    <property type="evidence" value="ECO:0007669"/>
    <property type="project" value="UniProtKB-ARBA"/>
</dbReference>
<dbReference type="Gene3D" id="1.10.418.10">
    <property type="entry name" value="Calponin-like domain"/>
    <property type="match status" value="2"/>
</dbReference>
<evidence type="ECO:0000256" key="5">
    <source>
        <dbReference type="ARBA" id="ARBA00022737"/>
    </source>
</evidence>
<dbReference type="OMA" id="KFECAVQ"/>
<evidence type="ECO:0000256" key="4">
    <source>
        <dbReference type="ARBA" id="ARBA00022692"/>
    </source>
</evidence>
<keyword evidence="9" id="KW-0009">Actin-binding</keyword>
<keyword evidence="7 14" id="KW-0175">Coiled coil</keyword>
<gene>
    <name evidence="18" type="primary">abpD</name>
    <name evidence="18" type="ORF">PPL_04640</name>
</gene>
<protein>
    <submittedName>
        <fullName evidence="18">Interaptin</fullName>
    </submittedName>
</protein>
<feature type="compositionally biased region" description="Polar residues" evidence="15">
    <location>
        <begin position="1279"/>
        <end position="1290"/>
    </location>
</feature>
<keyword evidence="8 16" id="KW-0472">Membrane</keyword>
<proteinExistence type="predicted"/>
<dbReference type="Proteomes" id="UP000001396">
    <property type="component" value="Unassembled WGS sequence"/>
</dbReference>
<feature type="region of interest" description="Disordered" evidence="15">
    <location>
        <begin position="1273"/>
        <end position="1355"/>
    </location>
</feature>
<keyword evidence="5" id="KW-0677">Repeat</keyword>
<feature type="coiled-coil region" evidence="14">
    <location>
        <begin position="489"/>
        <end position="755"/>
    </location>
</feature>
<organism evidence="18 19">
    <name type="scientific">Heterostelium pallidum (strain ATCC 26659 / Pp 5 / PN500)</name>
    <name type="common">Cellular slime mold</name>
    <name type="synonym">Polysphondylium pallidum</name>
    <dbReference type="NCBI Taxonomy" id="670386"/>
    <lineage>
        <taxon>Eukaryota</taxon>
        <taxon>Amoebozoa</taxon>
        <taxon>Evosea</taxon>
        <taxon>Eumycetozoa</taxon>
        <taxon>Dictyostelia</taxon>
        <taxon>Acytosteliales</taxon>
        <taxon>Acytosteliaceae</taxon>
        <taxon>Heterostelium</taxon>
    </lineage>
</organism>
<feature type="compositionally biased region" description="Basic and acidic residues" evidence="15">
    <location>
        <begin position="325"/>
        <end position="354"/>
    </location>
</feature>
<dbReference type="SMART" id="SM00033">
    <property type="entry name" value="CH"/>
    <property type="match status" value="2"/>
</dbReference>
<feature type="compositionally biased region" description="Polar residues" evidence="15">
    <location>
        <begin position="315"/>
        <end position="324"/>
    </location>
</feature>
<evidence type="ECO:0000256" key="15">
    <source>
        <dbReference type="SAM" id="MobiDB-lite"/>
    </source>
</evidence>
<evidence type="ECO:0000256" key="10">
    <source>
        <dbReference type="ARBA" id="ARBA00023212"/>
    </source>
</evidence>
<dbReference type="GO" id="GO:0031965">
    <property type="term" value="C:nuclear membrane"/>
    <property type="evidence" value="ECO:0007669"/>
    <property type="project" value="UniProtKB-SubCell"/>
</dbReference>
<feature type="domain" description="Calponin-homology (CH)" evidence="17">
    <location>
        <begin position="141"/>
        <end position="245"/>
    </location>
</feature>
<evidence type="ECO:0000313" key="19">
    <source>
        <dbReference type="Proteomes" id="UP000001396"/>
    </source>
</evidence>
<evidence type="ECO:0000256" key="13">
    <source>
        <dbReference type="ARBA" id="ARBA00060498"/>
    </source>
</evidence>
<name>D3B849_HETP5</name>
<dbReference type="SUPFAM" id="SSF47576">
    <property type="entry name" value="Calponin-homology domain, CH-domain"/>
    <property type="match status" value="1"/>
</dbReference>
<evidence type="ECO:0000256" key="8">
    <source>
        <dbReference type="ARBA" id="ARBA00023136"/>
    </source>
</evidence>
<comment type="subcellular location">
    <subcellularLocation>
        <location evidence="1">Cytoplasm</location>
        <location evidence="1">Cytoskeleton</location>
    </subcellularLocation>
    <subcellularLocation>
        <location evidence="12">Endomembrane system</location>
        <topology evidence="12">Single-pass type IV membrane protein</topology>
        <orientation evidence="12">Cytoplasmic side</orientation>
    </subcellularLocation>
    <subcellularLocation>
        <location evidence="2">Nucleus membrane</location>
        <topology evidence="2">Single-pass membrane protein</topology>
        <orientation evidence="2">Cytoplasmic side</orientation>
    </subcellularLocation>
    <subcellularLocation>
        <location evidence="13">Nucleus membrane</location>
        <topology evidence="13">Single-pass type IV membrane protein</topology>
    </subcellularLocation>
</comment>
<dbReference type="PANTHER" id="PTHR11915">
    <property type="entry name" value="SPECTRIN/FILAMIN RELATED CYTOSKELETAL PROTEIN"/>
    <property type="match status" value="1"/>
</dbReference>
<keyword evidence="3" id="KW-0963">Cytoplasm</keyword>
<dbReference type="GeneID" id="31360127"/>
<evidence type="ECO:0000256" key="12">
    <source>
        <dbReference type="ARBA" id="ARBA00060457"/>
    </source>
</evidence>
<keyword evidence="19" id="KW-1185">Reference proteome</keyword>
<dbReference type="InterPro" id="IPR001589">
    <property type="entry name" value="Actinin_actin-bd_CS"/>
</dbReference>
<dbReference type="GO" id="GO:0005856">
    <property type="term" value="C:cytoskeleton"/>
    <property type="evidence" value="ECO:0007669"/>
    <property type="project" value="UniProtKB-SubCell"/>
</dbReference>
<evidence type="ECO:0000256" key="16">
    <source>
        <dbReference type="SAM" id="Phobius"/>
    </source>
</evidence>
<dbReference type="GO" id="GO:0003779">
    <property type="term" value="F:actin binding"/>
    <property type="evidence" value="ECO:0007669"/>
    <property type="project" value="UniProtKB-KW"/>
</dbReference>
<reference evidence="18 19" key="1">
    <citation type="journal article" date="2011" name="Genome Res.">
        <title>Phylogeny-wide analysis of social amoeba genomes highlights ancient origins for complex intercellular communication.</title>
        <authorList>
            <person name="Heidel A.J."/>
            <person name="Lawal H.M."/>
            <person name="Felder M."/>
            <person name="Schilde C."/>
            <person name="Helps N.R."/>
            <person name="Tunggal B."/>
            <person name="Rivero F."/>
            <person name="John U."/>
            <person name="Schleicher M."/>
            <person name="Eichinger L."/>
            <person name="Platzer M."/>
            <person name="Noegel A.A."/>
            <person name="Schaap P."/>
            <person name="Gloeckner G."/>
        </authorList>
    </citation>
    <scope>NUCLEOTIDE SEQUENCE [LARGE SCALE GENOMIC DNA]</scope>
    <source>
        <strain evidence="19">ATCC 26659 / Pp 5 / PN500</strain>
    </source>
</reference>
<feature type="compositionally biased region" description="Low complexity" evidence="15">
    <location>
        <begin position="1325"/>
        <end position="1337"/>
    </location>
</feature>
<dbReference type="InterPro" id="IPR036872">
    <property type="entry name" value="CH_dom_sf"/>
</dbReference>
<sequence length="1443" mass="165339">MESWIVAQKKVFTNWCNIYLGLRQLSIKEIDKEFKDGLLLAHLLEILSGKNVLVSKCSKLKNRVHLINNINFSLKFISDEGIKLVGCGAEDITDENLKLIMGLIWTLIKTYQIQTIQQNTTANANLNSSTNSVGSPYKSKQTANEALLNWTRQELKDYSNIHITDFTNSFKDGIVFCSLVHKLIPEAIDISSLQADQAMSNLQLAFDTAKKELNIPAILEAKDIIESPDELCIMTYLSLFPKVYQKFNDPNIANKRFSVSWLTPSAPINMSGSNSSGNLLSNGGGSSGNLMNPISQSDSSSSSSLIQDSVNSSSFTNDTLSESSGSERSDLEDSKSDHSSSSGGHEKDDKVDKENAEKLNKLSEELDSLKKIIGDLEKQLVDKQHNIETIEDQSKKTTNHLQILLNGYSDQNELVELIQHIESGSPNYSLISSLSKLMLERTDKIKSLQSEIESINQDLTKNKSSYDDVSKELDELRQFKNQCQCTTLVVVLQQKIKDLESDFQSKESAHHEALGTVEKDLEQAQQKIEQLNGCIEEEREKSLVSLDQLRESHRNANNDLQLEIEKKTNEISEKDERIKVLQSDIESVTNNLNEQSSKSIKQLEDSNQALIEERKALLAEKQMLESEKEERSKVHQSDIESVTKNLNEQMDSNQALIEEKKALLAEKQMLESEKEVLQSDIEILKKDRDEQISQAKEQSSKSIKELEDSNQALIEEKKALLVEKEVLDSEKEETIRVLQSNIDSLTKNLNDQVNQSKEQSSLEDSNQTLLEENRALRAVKQMMDKDTEEKVRELNDQINQTKEQSSKSIKQLEDSNQALEEQNKTLLAKKQELDHEKQELVNEKSKLDNSVKQLSEEVDRLNREKLSIEEKANDSLNSQVESTTKKLSEERLIFIDQLESLKVEKDQVISSYQLQINDLNKHVESKENDLKELKESWDNEKQSFLEEINRLKEEVESLDTISSEKSRVIETINQEKQQLVSGQNDNHQQQVNEKDDQIIKLLEDIKRLEESLLSNNKAKDSTIEKLTKDNEEKSQAFEERDGYSKSLESQLIESNEKIRTLTENTATLEQKSKDLEMVKSDLEKMREASVESEQSLANTKKLYVELQAGSKTQLDRKNNVIQEYEFREKQMTEKHRARESDLTQQLKERNECFDEKLNDCNTLLEKRNQLEDTVDEQDKIIKDLKKVVSHLEEQLEKSLGSLKRENTKYQETFEDGIKNFANIADKMTLVTKRFEESEEMVSQTHSAREKELETALRNIVSLKQMLDDERAKTSKLEESYQSLQSNSIPKQQHDSEMQQQKKSMSDIHSNQINKLKQEYQEQNKKQLQQQQQQQQQQSSSSDTTDPLDESITNEVRNHPYSQLQKVYKLANKQYFVNSNIVNIISKDKKLYAKFDEKKIVLLQELFITPTSKESKLPWGLIIGGIVLAIGILRYLPITRTAFS</sequence>
<dbReference type="InterPro" id="IPR001715">
    <property type="entry name" value="CH_dom"/>
</dbReference>
<comment type="caution">
    <text evidence="18">The sequence shown here is derived from an EMBL/GenBank/DDBJ whole genome shotgun (WGS) entry which is preliminary data.</text>
</comment>
<keyword evidence="4 16" id="KW-0812">Transmembrane</keyword>
<evidence type="ECO:0000256" key="1">
    <source>
        <dbReference type="ARBA" id="ARBA00004245"/>
    </source>
</evidence>